<accession>A0A172UMX0</accession>
<name>A0A172UMX0_9MYCO</name>
<dbReference type="SUPFAM" id="SSF54427">
    <property type="entry name" value="NTF2-like"/>
    <property type="match status" value="1"/>
</dbReference>
<keyword evidence="2" id="KW-1185">Reference proteome</keyword>
<dbReference type="Proteomes" id="UP000077143">
    <property type="component" value="Chromosome"/>
</dbReference>
<dbReference type="STRING" id="1682113.A7U43_14910"/>
<dbReference type="Gene3D" id="3.10.450.50">
    <property type="match status" value="1"/>
</dbReference>
<evidence type="ECO:0000313" key="1">
    <source>
        <dbReference type="EMBL" id="ANE80421.1"/>
    </source>
</evidence>
<dbReference type="InterPro" id="IPR032710">
    <property type="entry name" value="NTF2-like_dom_sf"/>
</dbReference>
<proteinExistence type="predicted"/>
<dbReference type="EMBL" id="CP015596">
    <property type="protein sequence ID" value="ANE80421.1"/>
    <property type="molecule type" value="Genomic_DNA"/>
</dbReference>
<evidence type="ECO:0008006" key="3">
    <source>
        <dbReference type="Google" id="ProtNLM"/>
    </source>
</evidence>
<dbReference type="AlphaFoldDB" id="A0A172UMX0"/>
<dbReference type="KEGG" id="madi:A7U43_14910"/>
<protein>
    <recommendedName>
        <fullName evidence="3">SnoaL-like domain-containing protein</fullName>
    </recommendedName>
</protein>
<gene>
    <name evidence="1" type="ORF">A7U43_14910</name>
</gene>
<sequence length="140" mass="15787">MPELAELLTRHTGRSRTVLEYAATTGRLVTDAKAPGFTEDDWAPLADLVDTENFLRVGAFKEEMDWAGYVAFLTGWATTSEWECTFKRITEHGDLVFLELEERSVVGDFRSVVNSLSVYAFSGDGRIRRLDLYLQMALPS</sequence>
<evidence type="ECO:0000313" key="2">
    <source>
        <dbReference type="Proteomes" id="UP000077143"/>
    </source>
</evidence>
<reference evidence="1 2" key="1">
    <citation type="submission" date="2016-05" db="EMBL/GenBank/DDBJ databases">
        <title>Complete genome sequence of a phthalic acid esters degrading Mycobacterium sp. YC-RL4.</title>
        <authorList>
            <person name="Ren L."/>
            <person name="Fan S."/>
            <person name="Ruth N."/>
            <person name="Jia Y."/>
            <person name="Wang J."/>
            <person name="Qiao C."/>
        </authorList>
    </citation>
    <scope>NUCLEOTIDE SEQUENCE [LARGE SCALE GENOMIC DNA]</scope>
    <source>
        <strain evidence="1 2">YC-RL4</strain>
    </source>
</reference>
<dbReference type="RefSeq" id="WP_067996606.1">
    <property type="nucleotide sequence ID" value="NZ_CP015596.1"/>
</dbReference>
<organism evidence="1 2">
    <name type="scientific">Mycobacterium adipatum</name>
    <dbReference type="NCBI Taxonomy" id="1682113"/>
    <lineage>
        <taxon>Bacteria</taxon>
        <taxon>Bacillati</taxon>
        <taxon>Actinomycetota</taxon>
        <taxon>Actinomycetes</taxon>
        <taxon>Mycobacteriales</taxon>
        <taxon>Mycobacteriaceae</taxon>
        <taxon>Mycobacterium</taxon>
    </lineage>
</organism>
<dbReference type="OrthoDB" id="7504149at2"/>